<reference evidence="3 4" key="1">
    <citation type="journal article" date="2017" name="PLoS Biol.">
        <title>The sea cucumber genome provides insights into morphological evolution and visceral regeneration.</title>
        <authorList>
            <person name="Zhang X."/>
            <person name="Sun L."/>
            <person name="Yuan J."/>
            <person name="Sun Y."/>
            <person name="Gao Y."/>
            <person name="Zhang L."/>
            <person name="Li S."/>
            <person name="Dai H."/>
            <person name="Hamel J.F."/>
            <person name="Liu C."/>
            <person name="Yu Y."/>
            <person name="Liu S."/>
            <person name="Lin W."/>
            <person name="Guo K."/>
            <person name="Jin S."/>
            <person name="Xu P."/>
            <person name="Storey K.B."/>
            <person name="Huan P."/>
            <person name="Zhang T."/>
            <person name="Zhou Y."/>
            <person name="Zhang J."/>
            <person name="Lin C."/>
            <person name="Li X."/>
            <person name="Xing L."/>
            <person name="Huo D."/>
            <person name="Sun M."/>
            <person name="Wang L."/>
            <person name="Mercier A."/>
            <person name="Li F."/>
            <person name="Yang H."/>
            <person name="Xiang J."/>
        </authorList>
    </citation>
    <scope>NUCLEOTIDE SEQUENCE [LARGE SCALE GENOMIC DNA]</scope>
    <source>
        <strain evidence="3">Shaxun</strain>
        <tissue evidence="3">Muscle</tissue>
    </source>
</reference>
<sequence>MCDAIKSHFPLKDPNLKEQRLLAHQFWMLAGDSLVMMAQDTSNFEQHLEAFEDISDNHRIIQEATEKVLLDSEYDGSSWEVELSKEKEISLRSSLKCYNSALRNDQGQSPSFLVTVARKIGNVKNELGVHIMSKASQCYKQREGNEVLKEERDLWKQSLSCFEKGMEAFEEVKDEANIALLLCNSGRLMRLCAQSHAHQGSAGVAGQLSQSEKHFFQKAFKYYKQALSRLVKRKNNPQIWDAVSWELCTSQYSLGCLLQDYPPIKTTAQEEVEREIQDCFSNALRLCNAEDRSMASRPLYQYRMASIHHRLASMYHNICRSQNCNIQVVQISHHMANIHSSLASMYPISTEVRRFLKAEKDLSLIELHYNKAFKYFIEQDRHLEVLRIQLERIAVLEFQLAGKACRYLSWNGVEEGGRGWRKGMKEGWGVVGGVVEGWKEGWEGGVGERRVAGEGVERRVGGGVGRGGKKGERGGRRVESWWEGGERGGKGWEGWEESGREGREEGWEG</sequence>
<dbReference type="Pfam" id="PF23723">
    <property type="entry name" value="TPR_EDRF1"/>
    <property type="match status" value="2"/>
</dbReference>
<dbReference type="PANTHER" id="PTHR15000">
    <property type="entry name" value="ERYTHROID DIFFERENTIATION-RELATED FACTOR 1"/>
    <property type="match status" value="1"/>
</dbReference>
<dbReference type="PANTHER" id="PTHR15000:SF1">
    <property type="entry name" value="ERYTHROID DIFFERENTIATION-RELATED FACTOR 1"/>
    <property type="match status" value="1"/>
</dbReference>
<evidence type="ECO:0000259" key="2">
    <source>
        <dbReference type="Pfam" id="PF23723"/>
    </source>
</evidence>
<proteinExistence type="predicted"/>
<dbReference type="EMBL" id="MRZV01001451">
    <property type="protein sequence ID" value="PIK37779.1"/>
    <property type="molecule type" value="Genomic_DNA"/>
</dbReference>
<dbReference type="GO" id="GO:0045893">
    <property type="term" value="P:positive regulation of DNA-templated transcription"/>
    <property type="evidence" value="ECO:0007669"/>
    <property type="project" value="TreeGrafter"/>
</dbReference>
<protein>
    <submittedName>
        <fullName evidence="3">Putative erythroid differentiation-related factor 1</fullName>
    </submittedName>
</protein>
<feature type="domain" description="EDRF1 TPR repeats region" evidence="2">
    <location>
        <begin position="116"/>
        <end position="325"/>
    </location>
</feature>
<comment type="caution">
    <text evidence="3">The sequence shown here is derived from an EMBL/GenBank/DDBJ whole genome shotgun (WGS) entry which is preliminary data.</text>
</comment>
<dbReference type="Gene3D" id="1.25.40.10">
    <property type="entry name" value="Tetratricopeptide repeat domain"/>
    <property type="match status" value="1"/>
</dbReference>
<feature type="region of interest" description="Disordered" evidence="1">
    <location>
        <begin position="461"/>
        <end position="509"/>
    </location>
</feature>
<evidence type="ECO:0000313" key="4">
    <source>
        <dbReference type="Proteomes" id="UP000230750"/>
    </source>
</evidence>
<evidence type="ECO:0000313" key="3">
    <source>
        <dbReference type="EMBL" id="PIK37779.1"/>
    </source>
</evidence>
<feature type="domain" description="EDRF1 TPR repeats region" evidence="2">
    <location>
        <begin position="335"/>
        <end position="404"/>
    </location>
</feature>
<keyword evidence="4" id="KW-1185">Reference proteome</keyword>
<dbReference type="Proteomes" id="UP000230750">
    <property type="component" value="Unassembled WGS sequence"/>
</dbReference>
<dbReference type="OrthoDB" id="419432at2759"/>
<name>A0A2G8JPX6_STIJA</name>
<dbReference type="InterPro" id="IPR011990">
    <property type="entry name" value="TPR-like_helical_dom_sf"/>
</dbReference>
<dbReference type="InterPro" id="IPR056583">
    <property type="entry name" value="EDRF1_TPR"/>
</dbReference>
<organism evidence="3 4">
    <name type="scientific">Stichopus japonicus</name>
    <name type="common">Sea cucumber</name>
    <dbReference type="NCBI Taxonomy" id="307972"/>
    <lineage>
        <taxon>Eukaryota</taxon>
        <taxon>Metazoa</taxon>
        <taxon>Echinodermata</taxon>
        <taxon>Eleutherozoa</taxon>
        <taxon>Echinozoa</taxon>
        <taxon>Holothuroidea</taxon>
        <taxon>Aspidochirotacea</taxon>
        <taxon>Aspidochirotida</taxon>
        <taxon>Stichopodidae</taxon>
        <taxon>Apostichopus</taxon>
    </lineage>
</organism>
<dbReference type="AlphaFoldDB" id="A0A2G8JPX6"/>
<gene>
    <name evidence="3" type="ORF">BSL78_25377</name>
</gene>
<feature type="compositionally biased region" description="Basic and acidic residues" evidence="1">
    <location>
        <begin position="497"/>
        <end position="509"/>
    </location>
</feature>
<evidence type="ECO:0000256" key="1">
    <source>
        <dbReference type="SAM" id="MobiDB-lite"/>
    </source>
</evidence>
<accession>A0A2G8JPX6</accession>
<feature type="compositionally biased region" description="Basic and acidic residues" evidence="1">
    <location>
        <begin position="469"/>
        <end position="490"/>
    </location>
</feature>